<reference evidence="3" key="1">
    <citation type="journal article" date="2014" name="Proc. Natl. Acad. Sci. U.S.A.">
        <title>Extensive sampling of basidiomycete genomes demonstrates inadequacy of the white-rot/brown-rot paradigm for wood decay fungi.</title>
        <authorList>
            <person name="Riley R."/>
            <person name="Salamov A.A."/>
            <person name="Brown D.W."/>
            <person name="Nagy L.G."/>
            <person name="Floudas D."/>
            <person name="Held B.W."/>
            <person name="Levasseur A."/>
            <person name="Lombard V."/>
            <person name="Morin E."/>
            <person name="Otillar R."/>
            <person name="Lindquist E.A."/>
            <person name="Sun H."/>
            <person name="LaButti K.M."/>
            <person name="Schmutz J."/>
            <person name="Jabbour D."/>
            <person name="Luo H."/>
            <person name="Baker S.E."/>
            <person name="Pisabarro A.G."/>
            <person name="Walton J.D."/>
            <person name="Blanchette R.A."/>
            <person name="Henrissat B."/>
            <person name="Martin F."/>
            <person name="Cullen D."/>
            <person name="Hibbett D.S."/>
            <person name="Grigoriev I.V."/>
        </authorList>
    </citation>
    <scope>NUCLEOTIDE SEQUENCE [LARGE SCALE GENOMIC DNA]</scope>
    <source>
        <strain evidence="3">CBS 339.88</strain>
    </source>
</reference>
<proteinExistence type="predicted"/>
<evidence type="ECO:0000256" key="1">
    <source>
        <dbReference type="SAM" id="MobiDB-lite"/>
    </source>
</evidence>
<evidence type="ECO:0000313" key="3">
    <source>
        <dbReference type="Proteomes" id="UP000027222"/>
    </source>
</evidence>
<organism evidence="2 3">
    <name type="scientific">Galerina marginata (strain CBS 339.88)</name>
    <dbReference type="NCBI Taxonomy" id="685588"/>
    <lineage>
        <taxon>Eukaryota</taxon>
        <taxon>Fungi</taxon>
        <taxon>Dikarya</taxon>
        <taxon>Basidiomycota</taxon>
        <taxon>Agaricomycotina</taxon>
        <taxon>Agaricomycetes</taxon>
        <taxon>Agaricomycetidae</taxon>
        <taxon>Agaricales</taxon>
        <taxon>Agaricineae</taxon>
        <taxon>Strophariaceae</taxon>
        <taxon>Galerina</taxon>
    </lineage>
</organism>
<sequence length="202" mass="22682">MNPYAQAGWRNPQNDNSINEAPWRPDLAVPPTYGALPEPTNKPNSVSTLKFTMFNQNILNCCVVAGQDHRQILEVQTNSSETVTVISKLDHQLAVIHWNRHPTLWMEGAPFQQPGAFLKLSDDAKYRVMHISKVPYLWIPQGRSGFYLYKSGTNPLKEVARARLSDDMLSVSLEIVNEAFPSGILQPCIVATFLLFSGKPFN</sequence>
<gene>
    <name evidence="2" type="ORF">GALMADRAFT_60617</name>
</gene>
<evidence type="ECO:0000313" key="2">
    <source>
        <dbReference type="EMBL" id="KDR81188.1"/>
    </source>
</evidence>
<keyword evidence="3" id="KW-1185">Reference proteome</keyword>
<protein>
    <submittedName>
        <fullName evidence="2">Uncharacterized protein</fullName>
    </submittedName>
</protein>
<dbReference type="OrthoDB" id="3191568at2759"/>
<dbReference type="EMBL" id="KL142371">
    <property type="protein sequence ID" value="KDR81188.1"/>
    <property type="molecule type" value="Genomic_DNA"/>
</dbReference>
<feature type="region of interest" description="Disordered" evidence="1">
    <location>
        <begin position="1"/>
        <end position="22"/>
    </location>
</feature>
<dbReference type="STRING" id="685588.A0A067TQC9"/>
<dbReference type="Proteomes" id="UP000027222">
    <property type="component" value="Unassembled WGS sequence"/>
</dbReference>
<name>A0A067TQC9_GALM3</name>
<dbReference type="HOGENOM" id="CLU_098000_1_0_1"/>
<accession>A0A067TQC9</accession>
<dbReference type="AlphaFoldDB" id="A0A067TQC9"/>